<sequence>MACVPAGSNRRPWNGQDKMHDVMHVHIHGTEPSSGRLKRNCQVCSRKGLETDECSPDFQPPAYVKKRSRQWLRFARELCTFDHPEIQSVRSYRKFLSAADAA</sequence>
<proteinExistence type="predicted"/>
<evidence type="ECO:0000313" key="2">
    <source>
        <dbReference type="Proteomes" id="UP000197424"/>
    </source>
</evidence>
<evidence type="ECO:0000313" key="1">
    <source>
        <dbReference type="EMBL" id="ASJ24570.1"/>
    </source>
</evidence>
<protein>
    <submittedName>
        <fullName evidence="1">Uncharacterized protein</fullName>
    </submittedName>
</protein>
<accession>A0A248LIF2</accession>
<reference evidence="2" key="1">
    <citation type="submission" date="2017-06" db="EMBL/GenBank/DDBJ databases">
        <title>Whole genome sequence of Laribacter hongkongensis LHGZ1.</title>
        <authorList>
            <person name="Chen D."/>
            <person name="Wu H."/>
            <person name="Chen J."/>
        </authorList>
    </citation>
    <scope>NUCLEOTIDE SEQUENCE [LARGE SCALE GENOMIC DNA]</scope>
    <source>
        <strain evidence="2">LHGZ1</strain>
    </source>
</reference>
<dbReference type="EMBL" id="CP022115">
    <property type="protein sequence ID" value="ASJ24570.1"/>
    <property type="molecule type" value="Genomic_DNA"/>
</dbReference>
<gene>
    <name evidence="1" type="ORF">LHGZ1_1739</name>
</gene>
<dbReference type="AlphaFoldDB" id="A0A248LIF2"/>
<organism evidence="1 2">
    <name type="scientific">Laribacter hongkongensis</name>
    <dbReference type="NCBI Taxonomy" id="168471"/>
    <lineage>
        <taxon>Bacteria</taxon>
        <taxon>Pseudomonadati</taxon>
        <taxon>Pseudomonadota</taxon>
        <taxon>Betaproteobacteria</taxon>
        <taxon>Neisseriales</taxon>
        <taxon>Aquaspirillaceae</taxon>
        <taxon>Laribacter</taxon>
    </lineage>
</organism>
<dbReference type="Proteomes" id="UP000197424">
    <property type="component" value="Chromosome"/>
</dbReference>
<name>A0A248LIF2_9NEIS</name>